<dbReference type="EMBL" id="GDKF01003570">
    <property type="protein sequence ID" value="JAT75052.1"/>
    <property type="molecule type" value="Transcribed_RNA"/>
</dbReference>
<feature type="region of interest" description="Disordered" evidence="1">
    <location>
        <begin position="58"/>
        <end position="193"/>
    </location>
</feature>
<gene>
    <name evidence="3" type="ORF">g.20384</name>
</gene>
<feature type="transmembrane region" description="Helical" evidence="2">
    <location>
        <begin position="15"/>
        <end position="35"/>
    </location>
</feature>
<proteinExistence type="predicted"/>
<keyword evidence="2" id="KW-0472">Membrane</keyword>
<feature type="compositionally biased region" description="Pro residues" evidence="1">
    <location>
        <begin position="131"/>
        <end position="176"/>
    </location>
</feature>
<keyword evidence="2" id="KW-0812">Transmembrane</keyword>
<keyword evidence="2" id="KW-1133">Transmembrane helix</keyword>
<organism evidence="3">
    <name type="scientific">Auxenochlorella protothecoides</name>
    <name type="common">Green microalga</name>
    <name type="synonym">Chlorella protothecoides</name>
    <dbReference type="NCBI Taxonomy" id="3075"/>
    <lineage>
        <taxon>Eukaryota</taxon>
        <taxon>Viridiplantae</taxon>
        <taxon>Chlorophyta</taxon>
        <taxon>core chlorophytes</taxon>
        <taxon>Trebouxiophyceae</taxon>
        <taxon>Chlorellales</taxon>
        <taxon>Chlorellaceae</taxon>
        <taxon>Auxenochlorella</taxon>
    </lineage>
</organism>
<feature type="non-terminal residue" evidence="3">
    <location>
        <position position="1"/>
    </location>
</feature>
<name>A0A1D2A766_AUXPR</name>
<dbReference type="AlphaFoldDB" id="A0A1D2A766"/>
<reference evidence="3" key="1">
    <citation type="submission" date="2015-08" db="EMBL/GenBank/DDBJ databases">
        <authorList>
            <person name="Babu N.S."/>
            <person name="Beckwith C.J."/>
            <person name="Beseler K.G."/>
            <person name="Brison A."/>
            <person name="Carone J.V."/>
            <person name="Caskin T.P."/>
            <person name="Diamond M."/>
            <person name="Durham M.E."/>
            <person name="Foxe J.M."/>
            <person name="Go M."/>
            <person name="Henderson B.A."/>
            <person name="Jones I.B."/>
            <person name="McGettigan J.A."/>
            <person name="Micheletti S.J."/>
            <person name="Nasrallah M.E."/>
            <person name="Ortiz D."/>
            <person name="Piller C.R."/>
            <person name="Privatt S.R."/>
            <person name="Schneider S.L."/>
            <person name="Sharp S."/>
            <person name="Smith T.C."/>
            <person name="Stanton J.D."/>
            <person name="Ullery H.E."/>
            <person name="Wilson R.J."/>
            <person name="Serrano M.G."/>
            <person name="Buck G."/>
            <person name="Lee V."/>
            <person name="Wang Y."/>
            <person name="Carvalho R."/>
            <person name="Voegtly L."/>
            <person name="Shi R."/>
            <person name="Duckworth R."/>
            <person name="Johnson A."/>
            <person name="Loviza R."/>
            <person name="Walstead R."/>
            <person name="Shah Z."/>
            <person name="Kiflezghi M."/>
            <person name="Wade K."/>
            <person name="Ball S.L."/>
            <person name="Bradley K.W."/>
            <person name="Asai D.J."/>
            <person name="Bowman C.A."/>
            <person name="Russell D.A."/>
            <person name="Pope W.H."/>
            <person name="Jacobs-Sera D."/>
            <person name="Hendrix R.W."/>
            <person name="Hatfull G.F."/>
        </authorList>
    </citation>
    <scope>NUCLEOTIDE SEQUENCE</scope>
</reference>
<evidence type="ECO:0000313" key="3">
    <source>
        <dbReference type="EMBL" id="JAT75052.1"/>
    </source>
</evidence>
<dbReference type="PRINTS" id="PR01217">
    <property type="entry name" value="PRICHEXTENSN"/>
</dbReference>
<sequence length="193" mass="20985">RPTTAEQTNHFQLPITPPLVIMSAFMLTSINGYVLPKVSMCSALRCDSCPQLNRNSRASWWGRGRTHGQAVTKVPASDPDRLPFPDFSVPGEAEPAKPSTQPPEPDNPMPEVPPNHPKKEEPAQPTETPEPETPSQPKRPPLEVPHPQPPPDFPGTRPPSEMPTPPPMEAPAPPRTPELQPGQGAPPEISFPV</sequence>
<accession>A0A1D2A766</accession>
<evidence type="ECO:0000256" key="2">
    <source>
        <dbReference type="SAM" id="Phobius"/>
    </source>
</evidence>
<feature type="compositionally biased region" description="Pro residues" evidence="1">
    <location>
        <begin position="100"/>
        <end position="115"/>
    </location>
</feature>
<protein>
    <submittedName>
        <fullName evidence="3">Uncharacterized protein</fullName>
    </submittedName>
</protein>
<evidence type="ECO:0000256" key="1">
    <source>
        <dbReference type="SAM" id="MobiDB-lite"/>
    </source>
</evidence>